<dbReference type="Pfam" id="PF12494">
    <property type="entry name" value="DUF3695"/>
    <property type="match status" value="1"/>
</dbReference>
<sequence length="238" mass="26660">MNSHGGHRKNRFSSRSMPSRDWERNPYPIPDISTEGFWLSDGPVFSKNRFEGDRDWSAKLEPHERLFTHQTLTSIRRDHRLVRPQVPDDALDLALSAAYVHSEDTMVPKMYVSMQPESLNWETWRVLRNGMKKSSTAVIKSKTGDSSGKVSATSRTPKGAPRGGARGAGKGSGSKKPRIGDEDDDVLDKEHRRVTYAAQMMAIERIHPSSLKLAIDGPHIGLTNPGYSRKIDGTFYSI</sequence>
<feature type="compositionally biased region" description="Polar residues" evidence="1">
    <location>
        <begin position="135"/>
        <end position="156"/>
    </location>
</feature>
<feature type="region of interest" description="Disordered" evidence="1">
    <location>
        <begin position="135"/>
        <end position="187"/>
    </location>
</feature>
<dbReference type="Proteomes" id="UP000694866">
    <property type="component" value="Unplaced"/>
</dbReference>
<evidence type="ECO:0000313" key="3">
    <source>
        <dbReference type="RefSeq" id="XP_011300549.1"/>
    </source>
</evidence>
<dbReference type="GeneID" id="105264993"/>
<dbReference type="RefSeq" id="XP_011300549.1">
    <property type="nucleotide sequence ID" value="XM_011302247.1"/>
</dbReference>
<proteinExistence type="predicted"/>
<dbReference type="OrthoDB" id="10013535at2759"/>
<feature type="compositionally biased region" description="Gly residues" evidence="1">
    <location>
        <begin position="161"/>
        <end position="172"/>
    </location>
</feature>
<name>A0A9R1T0F9_9HYME</name>
<dbReference type="InterPro" id="IPR022179">
    <property type="entry name" value="CFAP276"/>
</dbReference>
<evidence type="ECO:0000313" key="2">
    <source>
        <dbReference type="Proteomes" id="UP000694866"/>
    </source>
</evidence>
<accession>A0A9R1T0F9</accession>
<feature type="region of interest" description="Disordered" evidence="1">
    <location>
        <begin position="1"/>
        <end position="27"/>
    </location>
</feature>
<evidence type="ECO:0000256" key="1">
    <source>
        <dbReference type="SAM" id="MobiDB-lite"/>
    </source>
</evidence>
<dbReference type="AlphaFoldDB" id="A0A9R1T0F9"/>
<keyword evidence="2" id="KW-1185">Reference proteome</keyword>
<feature type="compositionally biased region" description="Basic residues" evidence="1">
    <location>
        <begin position="1"/>
        <end position="12"/>
    </location>
</feature>
<reference evidence="3" key="1">
    <citation type="submission" date="2025-08" db="UniProtKB">
        <authorList>
            <consortium name="RefSeq"/>
        </authorList>
    </citation>
    <scope>IDENTIFICATION</scope>
    <source>
        <strain evidence="3">USDA-PBARC FA_bdor</strain>
        <tissue evidence="3">Whole organism</tissue>
    </source>
</reference>
<dbReference type="KEGG" id="fas:105264993"/>
<protein>
    <submittedName>
        <fullName evidence="3">Uncharacterized protein isoform X1</fullName>
    </submittedName>
</protein>
<organism evidence="2 3">
    <name type="scientific">Fopius arisanus</name>
    <dbReference type="NCBI Taxonomy" id="64838"/>
    <lineage>
        <taxon>Eukaryota</taxon>
        <taxon>Metazoa</taxon>
        <taxon>Ecdysozoa</taxon>
        <taxon>Arthropoda</taxon>
        <taxon>Hexapoda</taxon>
        <taxon>Insecta</taxon>
        <taxon>Pterygota</taxon>
        <taxon>Neoptera</taxon>
        <taxon>Endopterygota</taxon>
        <taxon>Hymenoptera</taxon>
        <taxon>Apocrita</taxon>
        <taxon>Ichneumonoidea</taxon>
        <taxon>Braconidae</taxon>
        <taxon>Opiinae</taxon>
        <taxon>Fopius</taxon>
    </lineage>
</organism>
<gene>
    <name evidence="3" type="primary">LOC105264993</name>
</gene>